<sequence length="78" mass="8934">MILFSSVDEDLTDFDNIIFMLIFLSGISILLLSMISEKISYKFYSIKKDKLMGSSIISFTVGFCFGLFGYLLRFLTSF</sequence>
<proteinExistence type="predicted"/>
<reference evidence="3" key="1">
    <citation type="journal article" date="2019" name="Int. J. Syst. Evol. Microbiol.">
        <title>The Global Catalogue of Microorganisms (GCM) 10K type strain sequencing project: providing services to taxonomists for standard genome sequencing and annotation.</title>
        <authorList>
            <consortium name="The Broad Institute Genomics Platform"/>
            <consortium name="The Broad Institute Genome Sequencing Center for Infectious Disease"/>
            <person name="Wu L."/>
            <person name="Ma J."/>
        </authorList>
    </citation>
    <scope>NUCLEOTIDE SEQUENCE [LARGE SCALE GENOMIC DNA]</scope>
    <source>
        <strain evidence="3">JCM 18325</strain>
    </source>
</reference>
<protein>
    <submittedName>
        <fullName evidence="2">Uncharacterized protein</fullName>
    </submittedName>
</protein>
<evidence type="ECO:0000313" key="3">
    <source>
        <dbReference type="Proteomes" id="UP001501433"/>
    </source>
</evidence>
<organism evidence="2 3">
    <name type="scientific">Litoribaculum gwangyangense</name>
    <dbReference type="NCBI Taxonomy" id="1130722"/>
    <lineage>
        <taxon>Bacteria</taxon>
        <taxon>Pseudomonadati</taxon>
        <taxon>Bacteroidota</taxon>
        <taxon>Flavobacteriia</taxon>
        <taxon>Flavobacteriales</taxon>
        <taxon>Flavobacteriaceae</taxon>
        <taxon>Litoribaculum</taxon>
    </lineage>
</organism>
<name>A0ABP9CFA6_9FLAO</name>
<evidence type="ECO:0000256" key="1">
    <source>
        <dbReference type="SAM" id="Phobius"/>
    </source>
</evidence>
<gene>
    <name evidence="2" type="ORF">GCM10023330_13180</name>
</gene>
<evidence type="ECO:0000313" key="2">
    <source>
        <dbReference type="EMBL" id="GAA4807965.1"/>
    </source>
</evidence>
<accession>A0ABP9CFA6</accession>
<keyword evidence="1" id="KW-1133">Transmembrane helix</keyword>
<dbReference type="Proteomes" id="UP001501433">
    <property type="component" value="Unassembled WGS sequence"/>
</dbReference>
<keyword evidence="1" id="KW-0812">Transmembrane</keyword>
<feature type="transmembrane region" description="Helical" evidence="1">
    <location>
        <begin position="17"/>
        <end position="35"/>
    </location>
</feature>
<keyword evidence="3" id="KW-1185">Reference proteome</keyword>
<comment type="caution">
    <text evidence="2">The sequence shown here is derived from an EMBL/GenBank/DDBJ whole genome shotgun (WGS) entry which is preliminary data.</text>
</comment>
<dbReference type="EMBL" id="BAABJW010000002">
    <property type="protein sequence ID" value="GAA4807965.1"/>
    <property type="molecule type" value="Genomic_DNA"/>
</dbReference>
<keyword evidence="1" id="KW-0472">Membrane</keyword>
<feature type="transmembrane region" description="Helical" evidence="1">
    <location>
        <begin position="56"/>
        <end position="75"/>
    </location>
</feature>